<evidence type="ECO:0000313" key="3">
    <source>
        <dbReference type="Proteomes" id="UP000661691"/>
    </source>
</evidence>
<evidence type="ECO:0000313" key="2">
    <source>
        <dbReference type="EMBL" id="MBD1371155.1"/>
    </source>
</evidence>
<dbReference type="SUPFAM" id="SSF53448">
    <property type="entry name" value="Nucleotide-diphospho-sugar transferases"/>
    <property type="match status" value="1"/>
</dbReference>
<accession>A0A926N946</accession>
<reference evidence="2" key="1">
    <citation type="submission" date="2020-09" db="EMBL/GenBank/DDBJ databases">
        <title>A novel bacterium of genus Hazenella, isolated from South China Sea.</title>
        <authorList>
            <person name="Huang H."/>
            <person name="Mo K."/>
            <person name="Hu Y."/>
        </authorList>
    </citation>
    <scope>NUCLEOTIDE SEQUENCE</scope>
    <source>
        <strain evidence="2">IB182357</strain>
    </source>
</reference>
<gene>
    <name evidence="2" type="ORF">IC620_02120</name>
</gene>
<protein>
    <submittedName>
        <fullName evidence="2">Glycosyltransferase family 2 protein</fullName>
    </submittedName>
</protein>
<dbReference type="InterPro" id="IPR001173">
    <property type="entry name" value="Glyco_trans_2-like"/>
</dbReference>
<dbReference type="CDD" id="cd00761">
    <property type="entry name" value="Glyco_tranf_GTA_type"/>
    <property type="match status" value="1"/>
</dbReference>
<name>A0A926N946_9BACL</name>
<dbReference type="RefSeq" id="WP_191138956.1">
    <property type="nucleotide sequence ID" value="NZ_JACXAG020000002.1"/>
</dbReference>
<dbReference type="AlphaFoldDB" id="A0A926N946"/>
<dbReference type="Pfam" id="PF00535">
    <property type="entry name" value="Glycos_transf_2"/>
    <property type="match status" value="1"/>
</dbReference>
<keyword evidence="3" id="KW-1185">Reference proteome</keyword>
<dbReference type="InterPro" id="IPR029044">
    <property type="entry name" value="Nucleotide-diphossugar_trans"/>
</dbReference>
<evidence type="ECO:0000259" key="1">
    <source>
        <dbReference type="Pfam" id="PF00535"/>
    </source>
</evidence>
<comment type="caution">
    <text evidence="2">The sequence shown here is derived from an EMBL/GenBank/DDBJ whole genome shotgun (WGS) entry which is preliminary data.</text>
</comment>
<feature type="domain" description="Glycosyltransferase 2-like" evidence="1">
    <location>
        <begin position="9"/>
        <end position="144"/>
    </location>
</feature>
<organism evidence="2 3">
    <name type="scientific">Polycladospora coralii</name>
    <dbReference type="NCBI Taxonomy" id="2771432"/>
    <lineage>
        <taxon>Bacteria</taxon>
        <taxon>Bacillati</taxon>
        <taxon>Bacillota</taxon>
        <taxon>Bacilli</taxon>
        <taxon>Bacillales</taxon>
        <taxon>Thermoactinomycetaceae</taxon>
        <taxon>Polycladospora</taxon>
    </lineage>
</organism>
<dbReference type="Proteomes" id="UP000661691">
    <property type="component" value="Unassembled WGS sequence"/>
</dbReference>
<proteinExistence type="predicted"/>
<sequence>MSKNTGVSVIVCTNKPHMMHNIFNNYQRQDYWNKEMIIILNHNRINKRKWRKFAHQSNSHNVTVYQLPEELSLGKCLNFAIRKSRFNYLAKFDDDDYYASTYLQNSMHTLLNENAGVVGRQDFYMYIQDKQELLIRHTDNHLIGGSLLFHKKIWKKIPFEDRSTGEDDAFYSGCVANKIPMAQPTFKDFVYIRQSNNKHHTWQPDEHTLYYNTTFVTHTDSFHPYIS</sequence>
<dbReference type="Gene3D" id="3.90.550.10">
    <property type="entry name" value="Spore Coat Polysaccharide Biosynthesis Protein SpsA, Chain A"/>
    <property type="match status" value="1"/>
</dbReference>
<dbReference type="EMBL" id="JACXAH010000002">
    <property type="protein sequence ID" value="MBD1371155.1"/>
    <property type="molecule type" value="Genomic_DNA"/>
</dbReference>